<proteinExistence type="predicted"/>
<accession>A0A624MIR4</accession>
<protein>
    <submittedName>
        <fullName evidence="1">Immunoglobulin-binding protein</fullName>
    </submittedName>
</protein>
<evidence type="ECO:0000313" key="1">
    <source>
        <dbReference type="EMBL" id="ECZ6322738.1"/>
    </source>
</evidence>
<organism evidence="1">
    <name type="scientific">Salmonella enterica</name>
    <name type="common">Salmonella choleraesuis</name>
    <dbReference type="NCBI Taxonomy" id="28901"/>
    <lineage>
        <taxon>Bacteria</taxon>
        <taxon>Pseudomonadati</taxon>
        <taxon>Pseudomonadota</taxon>
        <taxon>Gammaproteobacteria</taxon>
        <taxon>Enterobacterales</taxon>
        <taxon>Enterobacteriaceae</taxon>
        <taxon>Salmonella</taxon>
    </lineage>
</organism>
<name>A0A624MIR4_SALER</name>
<reference evidence="1" key="1">
    <citation type="submission" date="2019-10" db="EMBL/GenBank/DDBJ databases">
        <authorList>
            <consortium name="PulseNet: The National Subtyping Network for Foodborne Disease Surveillance"/>
            <person name="Tarr C.L."/>
            <person name="Trees E."/>
            <person name="Katz L.S."/>
            <person name="Carleton-Romer H.A."/>
            <person name="Stroika S."/>
            <person name="Kucerova Z."/>
            <person name="Roache K.F."/>
            <person name="Sabol A.L."/>
            <person name="Besser J."/>
            <person name="Gerner-Smidt P."/>
        </authorList>
    </citation>
    <scope>NUCLEOTIDE SEQUENCE</scope>
    <source>
        <strain evidence="1">PNUSAS103982</strain>
    </source>
</reference>
<dbReference type="EMBL" id="AALHHT010000005">
    <property type="protein sequence ID" value="ECZ6322738.1"/>
    <property type="molecule type" value="Genomic_DNA"/>
</dbReference>
<sequence length="153" mass="17581">MLPEALTNSILHWLSDMDDMEKIAALNSLQRFIHQHSPFRDEPIDCVQWIPADCIRANDYNPDSIGPVEQKILELSLLQDGFTQPIVVATGKAEELHYHVIDGYQRYLLSQKPTLRKRLLAHIPVTMLRPRQDEIFSLMTASVSRIRHAVKAK</sequence>
<dbReference type="SUPFAM" id="SSF110849">
    <property type="entry name" value="ParB/Sulfiredoxin"/>
    <property type="match status" value="1"/>
</dbReference>
<dbReference type="AlphaFoldDB" id="A0A624MIR4"/>
<gene>
    <name evidence="1" type="ORF">F8W48_16025</name>
</gene>
<comment type="caution">
    <text evidence="1">The sequence shown here is derived from an EMBL/GenBank/DDBJ whole genome shotgun (WGS) entry which is preliminary data.</text>
</comment>
<dbReference type="InterPro" id="IPR036086">
    <property type="entry name" value="ParB/Sulfiredoxin_sf"/>
</dbReference>